<dbReference type="GO" id="GO:0005737">
    <property type="term" value="C:cytoplasm"/>
    <property type="evidence" value="ECO:0007669"/>
    <property type="project" value="TreeGrafter"/>
</dbReference>
<dbReference type="InterPro" id="IPR039760">
    <property type="entry name" value="MOFRL_protein"/>
</dbReference>
<organism evidence="2 3">
    <name type="scientific">Haladaptatus pallidirubidus</name>
    <dbReference type="NCBI Taxonomy" id="1008152"/>
    <lineage>
        <taxon>Archaea</taxon>
        <taxon>Methanobacteriati</taxon>
        <taxon>Methanobacteriota</taxon>
        <taxon>Stenosarchaea group</taxon>
        <taxon>Halobacteria</taxon>
        <taxon>Halobacteriales</taxon>
        <taxon>Haladaptataceae</taxon>
        <taxon>Haladaptatus</taxon>
    </lineage>
</organism>
<dbReference type="SUPFAM" id="SSF82544">
    <property type="entry name" value="GckA/TtuD-like"/>
    <property type="match status" value="1"/>
</dbReference>
<feature type="domain" description="MOFRL" evidence="1">
    <location>
        <begin position="8"/>
        <end position="107"/>
    </location>
</feature>
<dbReference type="EMBL" id="BAABKX010000013">
    <property type="protein sequence ID" value="GAA5054142.1"/>
    <property type="molecule type" value="Genomic_DNA"/>
</dbReference>
<dbReference type="Proteomes" id="UP001501729">
    <property type="component" value="Unassembled WGS sequence"/>
</dbReference>
<gene>
    <name evidence="2" type="ORF">GCM10025751_32310</name>
</gene>
<evidence type="ECO:0000259" key="1">
    <source>
        <dbReference type="Pfam" id="PF05161"/>
    </source>
</evidence>
<proteinExistence type="predicted"/>
<dbReference type="InterPro" id="IPR037035">
    <property type="entry name" value="GK-like_C_sf"/>
</dbReference>
<accession>A0AAV3UJU5</accession>
<dbReference type="Gene3D" id="3.40.1480.10">
    <property type="entry name" value="MOFRL domain"/>
    <property type="match status" value="1"/>
</dbReference>
<dbReference type="Pfam" id="PF05161">
    <property type="entry name" value="MOFRL"/>
    <property type="match status" value="1"/>
</dbReference>
<evidence type="ECO:0000313" key="2">
    <source>
        <dbReference type="EMBL" id="GAA5054142.1"/>
    </source>
</evidence>
<dbReference type="PANTHER" id="PTHR12227">
    <property type="entry name" value="GLYCERATE KINASE"/>
    <property type="match status" value="1"/>
</dbReference>
<sequence>MPTEAPAVLLSGGETIVTIQGDGVGGPNQEFALSAALELTNSDIVVASVDTDGIDGNSEVAGGIATRETADTISKAREALENNDAGRFLDCRDELNVIEATGTNVNDLQVFVVPGR</sequence>
<comment type="caution">
    <text evidence="2">The sequence shown here is derived from an EMBL/GenBank/DDBJ whole genome shotgun (WGS) entry which is preliminary data.</text>
</comment>
<dbReference type="PANTHER" id="PTHR12227:SF0">
    <property type="entry name" value="GLYCERATE KINASE"/>
    <property type="match status" value="1"/>
</dbReference>
<dbReference type="InterPro" id="IPR007835">
    <property type="entry name" value="MOFRL"/>
</dbReference>
<dbReference type="GO" id="GO:0008887">
    <property type="term" value="F:glycerate kinase activity"/>
    <property type="evidence" value="ECO:0007669"/>
    <property type="project" value="InterPro"/>
</dbReference>
<dbReference type="AlphaFoldDB" id="A0AAV3UJU5"/>
<name>A0AAV3UJU5_9EURY</name>
<keyword evidence="3" id="KW-1185">Reference proteome</keyword>
<reference evidence="2 3" key="1">
    <citation type="journal article" date="2019" name="Int. J. Syst. Evol. Microbiol.">
        <title>The Global Catalogue of Microorganisms (GCM) 10K type strain sequencing project: providing services to taxonomists for standard genome sequencing and annotation.</title>
        <authorList>
            <consortium name="The Broad Institute Genomics Platform"/>
            <consortium name="The Broad Institute Genome Sequencing Center for Infectious Disease"/>
            <person name="Wu L."/>
            <person name="Ma J."/>
        </authorList>
    </citation>
    <scope>NUCLEOTIDE SEQUENCE [LARGE SCALE GENOMIC DNA]</scope>
    <source>
        <strain evidence="2 3">JCM 17504</strain>
    </source>
</reference>
<evidence type="ECO:0000313" key="3">
    <source>
        <dbReference type="Proteomes" id="UP001501729"/>
    </source>
</evidence>
<protein>
    <recommendedName>
        <fullName evidence="1">MOFRL domain-containing protein</fullName>
    </recommendedName>
</protein>